<evidence type="ECO:0000256" key="2">
    <source>
        <dbReference type="ARBA" id="ARBA00011900"/>
    </source>
</evidence>
<dbReference type="OrthoDB" id="9784823at2"/>
<proteinExistence type="inferred from homology"/>
<dbReference type="Pfam" id="PF12161">
    <property type="entry name" value="HsdM_N"/>
    <property type="match status" value="1"/>
</dbReference>
<keyword evidence="3 8" id="KW-0489">Methyltransferase</keyword>
<gene>
    <name evidence="8" type="ORF">N508_002033</name>
</gene>
<dbReference type="GO" id="GO:0032259">
    <property type="term" value="P:methylation"/>
    <property type="evidence" value="ECO:0007669"/>
    <property type="project" value="UniProtKB-KW"/>
</dbReference>
<dbReference type="RefSeq" id="WP_023276577.1">
    <property type="nucleotide sequence ID" value="NZ_CP097562.1"/>
</dbReference>
<dbReference type="AlphaFoldDB" id="V2RHR4"/>
<dbReference type="Pfam" id="PF02384">
    <property type="entry name" value="N6_Mtase"/>
    <property type="match status" value="1"/>
</dbReference>
<dbReference type="InterPro" id="IPR029063">
    <property type="entry name" value="SAM-dependent_MTases_sf"/>
</dbReference>
<comment type="catalytic activity">
    <reaction evidence="7">
        <text>a 2'-deoxyadenosine in DNA + S-adenosyl-L-methionine = an N(6)-methyl-2'-deoxyadenosine in DNA + S-adenosyl-L-homocysteine + H(+)</text>
        <dbReference type="Rhea" id="RHEA:15197"/>
        <dbReference type="Rhea" id="RHEA-COMP:12418"/>
        <dbReference type="Rhea" id="RHEA-COMP:12419"/>
        <dbReference type="ChEBI" id="CHEBI:15378"/>
        <dbReference type="ChEBI" id="CHEBI:57856"/>
        <dbReference type="ChEBI" id="CHEBI:59789"/>
        <dbReference type="ChEBI" id="CHEBI:90615"/>
        <dbReference type="ChEBI" id="CHEBI:90616"/>
        <dbReference type="EC" id="2.1.1.72"/>
    </reaction>
</comment>
<keyword evidence="9" id="KW-1185">Reference proteome</keyword>
<name>V2RHR4_9BACT</name>
<dbReference type="InterPro" id="IPR038333">
    <property type="entry name" value="T1MK-like_N_sf"/>
</dbReference>
<dbReference type="REBASE" id="86336">
    <property type="entry name" value="M.Msc457ORF1766P"/>
</dbReference>
<keyword evidence="4 8" id="KW-0808">Transferase</keyword>
<dbReference type="eggNOG" id="COG0286">
    <property type="taxonomic scope" value="Bacteria"/>
</dbReference>
<dbReference type="GO" id="GO:0009307">
    <property type="term" value="P:DNA restriction-modification system"/>
    <property type="evidence" value="ECO:0007669"/>
    <property type="project" value="UniProtKB-KW"/>
</dbReference>
<dbReference type="PANTHER" id="PTHR42933:SF4">
    <property type="entry name" value="TYPE I RESTRICTION ENZYME ECOKI METHYLASE SUBUNIT"/>
    <property type="match status" value="1"/>
</dbReference>
<dbReference type="PRINTS" id="PR00507">
    <property type="entry name" value="N12N6MTFRASE"/>
</dbReference>
<organism evidence="8 9">
    <name type="scientific">Mucispirillum schaedleri ASF457</name>
    <dbReference type="NCBI Taxonomy" id="1379858"/>
    <lineage>
        <taxon>Bacteria</taxon>
        <taxon>Pseudomonadati</taxon>
        <taxon>Deferribacterota</taxon>
        <taxon>Deferribacteres</taxon>
        <taxon>Deferribacterales</taxon>
        <taxon>Mucispirillaceae</taxon>
        <taxon>Mucispirillum</taxon>
    </lineage>
</organism>
<evidence type="ECO:0000313" key="8">
    <source>
        <dbReference type="EMBL" id="USF24938.1"/>
    </source>
</evidence>
<dbReference type="InterPro" id="IPR022749">
    <property type="entry name" value="D12N6_MeTrfase_N"/>
</dbReference>
<keyword evidence="5" id="KW-0949">S-adenosyl-L-methionine</keyword>
<keyword evidence="6" id="KW-0680">Restriction system</keyword>
<accession>V2RHR4</accession>
<reference evidence="8" key="3">
    <citation type="submission" date="2022-06" db="EMBL/GenBank/DDBJ databases">
        <title>Resources to Facilitate Use of the Altered Schaedler Flora (ASF) Mouse Model to Study Microbiome Function.</title>
        <authorList>
            <person name="Proctor A."/>
            <person name="Parvinroo S."/>
            <person name="Richie T."/>
            <person name="Jia X."/>
            <person name="Lee S.T.M."/>
            <person name="Karp P.D."/>
            <person name="Paley S."/>
            <person name="Kostic A.D."/>
            <person name="Pierre J.F."/>
            <person name="Wannemuehler M.J."/>
            <person name="Phillips G.J."/>
        </authorList>
    </citation>
    <scope>NUCLEOTIDE SEQUENCE</scope>
    <source>
        <strain evidence="8">ASF457</strain>
    </source>
</reference>
<reference evidence="8" key="2">
    <citation type="submission" date="2022-05" db="EMBL/GenBank/DDBJ databases">
        <authorList>
            <person name="Proctor A.L."/>
            <person name="Phillips G.J."/>
            <person name="Wannemuehler M.J."/>
        </authorList>
    </citation>
    <scope>NUCLEOTIDE SEQUENCE</scope>
    <source>
        <strain evidence="8">ASF457</strain>
    </source>
</reference>
<evidence type="ECO:0000256" key="1">
    <source>
        <dbReference type="ARBA" id="ARBA00006594"/>
    </source>
</evidence>
<dbReference type="SUPFAM" id="SSF53335">
    <property type="entry name" value="S-adenosyl-L-methionine-dependent methyltransferases"/>
    <property type="match status" value="1"/>
</dbReference>
<evidence type="ECO:0000313" key="9">
    <source>
        <dbReference type="Proteomes" id="UP000017429"/>
    </source>
</evidence>
<sequence>MAISGLTKALKDIMRMDEGINGDAQYIGQIAWLLFLKAFDYKEQEWELLEDDYKPVMPKIYQWRNWAADDEGITGNELLKFIEHMFDDIKALETYQDITKRKWLLKTTINDVINYMKSGTLLRQVINKLNKELDFTAMPDFHLFNDIYETMLKDLQSAGKSGEFYTPRPVTKFIVEMIDPKINEKVLDPACGTGGFLTSVIDRYKISTPEDYKLLQSNIKGIEKKPYPHILCVTNLILHNIDVPNIINDNTLRTPVADYNDNELVDIIVTNPPFGGAEEDAVTSSVPSNLRSKETADLFMVHIMYLLKENGRCGLVLPDGFLFGGNVKTSIKKKLLEECSLHTIIRLPNDVFAPYTKINTNLLFFEKGKKTENIWYYRLEMPEGYKHFSKTRPMLDIHFDPVRAWWHNRRESEVSKLISIDEIIANNYNLDFCGFPHLEEEILNPYEFIDNYINTRKEISENIDNLLNDIITTMQKNND</sequence>
<dbReference type="Gene3D" id="3.40.50.150">
    <property type="entry name" value="Vaccinia Virus protein VP39"/>
    <property type="match status" value="1"/>
</dbReference>
<evidence type="ECO:0000256" key="5">
    <source>
        <dbReference type="ARBA" id="ARBA00022691"/>
    </source>
</evidence>
<dbReference type="EC" id="2.1.1.72" evidence="2"/>
<dbReference type="PANTHER" id="PTHR42933">
    <property type="entry name" value="SLR6095 PROTEIN"/>
    <property type="match status" value="1"/>
</dbReference>
<comment type="similarity">
    <text evidence="1">Belongs to the N(4)/N(6)-methyltransferase family.</text>
</comment>
<dbReference type="Proteomes" id="UP000017429">
    <property type="component" value="Chromosome"/>
</dbReference>
<evidence type="ECO:0000256" key="3">
    <source>
        <dbReference type="ARBA" id="ARBA00022603"/>
    </source>
</evidence>
<dbReference type="EMBL" id="CP097562">
    <property type="protein sequence ID" value="USF24938.1"/>
    <property type="molecule type" value="Genomic_DNA"/>
</dbReference>
<evidence type="ECO:0000256" key="7">
    <source>
        <dbReference type="ARBA" id="ARBA00047942"/>
    </source>
</evidence>
<dbReference type="Gene3D" id="1.20.1260.30">
    <property type="match status" value="1"/>
</dbReference>
<dbReference type="GO" id="GO:0009007">
    <property type="term" value="F:site-specific DNA-methyltransferase (adenine-specific) activity"/>
    <property type="evidence" value="ECO:0007669"/>
    <property type="project" value="UniProtKB-EC"/>
</dbReference>
<dbReference type="GO" id="GO:0008170">
    <property type="term" value="F:N-methyltransferase activity"/>
    <property type="evidence" value="ECO:0007669"/>
    <property type="project" value="InterPro"/>
</dbReference>
<evidence type="ECO:0000256" key="4">
    <source>
        <dbReference type="ARBA" id="ARBA00022679"/>
    </source>
</evidence>
<evidence type="ECO:0000256" key="6">
    <source>
        <dbReference type="ARBA" id="ARBA00022747"/>
    </source>
</evidence>
<dbReference type="InterPro" id="IPR002052">
    <property type="entry name" value="DNA_methylase_N6_adenine_CS"/>
</dbReference>
<reference evidence="8" key="1">
    <citation type="journal article" date="2014" name="Genome Announc.">
        <title>Draft genome sequences of the altered schaedler flora, a defined bacterial community from gnotobiotic mice.</title>
        <authorList>
            <person name="Wannemuehler M.J."/>
            <person name="Overstreet A.M."/>
            <person name="Ward D.V."/>
            <person name="Phillips G.J."/>
        </authorList>
    </citation>
    <scope>NUCLEOTIDE SEQUENCE</scope>
    <source>
        <strain evidence="8">ASF457</strain>
    </source>
</reference>
<protein>
    <recommendedName>
        <fullName evidence="2">site-specific DNA-methyltransferase (adenine-specific)</fullName>
        <ecNumber evidence="2">2.1.1.72</ecNumber>
    </recommendedName>
</protein>
<dbReference type="GO" id="GO:0003677">
    <property type="term" value="F:DNA binding"/>
    <property type="evidence" value="ECO:0007669"/>
    <property type="project" value="InterPro"/>
</dbReference>
<dbReference type="KEGG" id="msch:N508_002033"/>
<dbReference type="InterPro" id="IPR003356">
    <property type="entry name" value="DNA_methylase_A-5"/>
</dbReference>
<dbReference type="PROSITE" id="PS00092">
    <property type="entry name" value="N6_MTASE"/>
    <property type="match status" value="1"/>
</dbReference>
<dbReference type="InterPro" id="IPR051537">
    <property type="entry name" value="DNA_Adenine_Mtase"/>
</dbReference>